<evidence type="ECO:0000256" key="2">
    <source>
        <dbReference type="ARBA" id="ARBA00022692"/>
    </source>
</evidence>
<evidence type="ECO:0000313" key="10">
    <source>
        <dbReference type="Proteomes" id="UP001152646"/>
    </source>
</evidence>
<feature type="domain" description="Rhodopsin" evidence="8">
    <location>
        <begin position="28"/>
        <end position="279"/>
    </location>
</feature>
<organism evidence="9 10">
    <name type="scientific">Penicillium salamii</name>
    <dbReference type="NCBI Taxonomy" id="1612424"/>
    <lineage>
        <taxon>Eukaryota</taxon>
        <taxon>Fungi</taxon>
        <taxon>Dikarya</taxon>
        <taxon>Ascomycota</taxon>
        <taxon>Pezizomycotina</taxon>
        <taxon>Eurotiomycetes</taxon>
        <taxon>Eurotiomycetidae</taxon>
        <taxon>Eurotiales</taxon>
        <taxon>Aspergillaceae</taxon>
        <taxon>Penicillium</taxon>
    </lineage>
</organism>
<keyword evidence="3 7" id="KW-1133">Transmembrane helix</keyword>
<feature type="compositionally biased region" description="Basic and acidic residues" evidence="6">
    <location>
        <begin position="384"/>
        <end position="393"/>
    </location>
</feature>
<keyword evidence="2 7" id="KW-0812">Transmembrane</keyword>
<feature type="transmembrane region" description="Helical" evidence="7">
    <location>
        <begin position="62"/>
        <end position="85"/>
    </location>
</feature>
<reference evidence="9" key="1">
    <citation type="submission" date="2021-07" db="EMBL/GenBank/DDBJ databases">
        <authorList>
            <person name="Branca A.L. A."/>
        </authorList>
    </citation>
    <scope>NUCLEOTIDE SEQUENCE</scope>
</reference>
<feature type="transmembrane region" description="Helical" evidence="7">
    <location>
        <begin position="133"/>
        <end position="153"/>
    </location>
</feature>
<evidence type="ECO:0000256" key="5">
    <source>
        <dbReference type="ARBA" id="ARBA00038359"/>
    </source>
</evidence>
<feature type="transmembrane region" description="Helical" evidence="7">
    <location>
        <begin position="12"/>
        <end position="32"/>
    </location>
</feature>
<feature type="region of interest" description="Disordered" evidence="6">
    <location>
        <begin position="341"/>
        <end position="393"/>
    </location>
</feature>
<evidence type="ECO:0000256" key="6">
    <source>
        <dbReference type="SAM" id="MobiDB-lite"/>
    </source>
</evidence>
<feature type="transmembrane region" description="Helical" evidence="7">
    <location>
        <begin position="216"/>
        <end position="238"/>
    </location>
</feature>
<keyword evidence="4 7" id="KW-0472">Membrane</keyword>
<feature type="transmembrane region" description="Helical" evidence="7">
    <location>
        <begin position="97"/>
        <end position="121"/>
    </location>
</feature>
<feature type="transmembrane region" description="Helical" evidence="7">
    <location>
        <begin position="250"/>
        <end position="274"/>
    </location>
</feature>
<evidence type="ECO:0000256" key="3">
    <source>
        <dbReference type="ARBA" id="ARBA00022989"/>
    </source>
</evidence>
<protein>
    <recommendedName>
        <fullName evidence="8">Rhodopsin domain-containing protein</fullName>
    </recommendedName>
</protein>
<accession>A0A9W4JMZ2</accession>
<dbReference type="InterPro" id="IPR049326">
    <property type="entry name" value="Rhodopsin_dom_fungi"/>
</dbReference>
<feature type="compositionally biased region" description="Basic and acidic residues" evidence="6">
    <location>
        <begin position="356"/>
        <end position="372"/>
    </location>
</feature>
<dbReference type="EMBL" id="CAJVPA010000206">
    <property type="protein sequence ID" value="CAG8402205.1"/>
    <property type="molecule type" value="Genomic_DNA"/>
</dbReference>
<comment type="caution">
    <text evidence="9">The sequence shown here is derived from an EMBL/GenBank/DDBJ whole genome shotgun (WGS) entry which is preliminary data.</text>
</comment>
<sequence length="393" mass="43731">MSDEHSRKMAVQTVAAVFLPIATISVLLRIYVRGWIVKAFGWDDGAMVVALYSKSDSIQQQLFYAMFCGCMIGGTIYGTGYKFAHLDPINAAIAMKYWWLCEIAYCFSSIACKISVCIFLMRITIRRLHIWSLYIVMALTVLAGLVFMFLMLLQCHPLEYFWMRAADPNGGWCIDIGIIISMTYVYSAFAALCDFTVGILPIFLVHKLHMKRQTKIAVMGILSMACIASSAVIVRIPFVSTFADTDFLYATIQIAIWSNIEAGLGITAGSLATLRPLLRVIMGSRTDPDYSSGFPGGRSRSASRQLAGHEHAFPLGSIDDTPQSRLRPDKLAVTVTTIKSQRDGDTYAESSSPSSSEERLTFDRHVGIHRTTEVTQTTTDTYENEPKTTREHV</sequence>
<dbReference type="Proteomes" id="UP001152646">
    <property type="component" value="Unassembled WGS sequence"/>
</dbReference>
<evidence type="ECO:0000256" key="7">
    <source>
        <dbReference type="SAM" id="Phobius"/>
    </source>
</evidence>
<dbReference type="PANTHER" id="PTHR33048:SF113">
    <property type="entry name" value="INTEGRAL MEMBRANE PROTEIN-RELATED"/>
    <property type="match status" value="1"/>
</dbReference>
<feature type="transmembrane region" description="Helical" evidence="7">
    <location>
        <begin position="184"/>
        <end position="204"/>
    </location>
</feature>
<gene>
    <name evidence="9" type="ORF">PSALAMII_LOCUS8240</name>
</gene>
<dbReference type="InterPro" id="IPR052337">
    <property type="entry name" value="SAT4-like"/>
</dbReference>
<evidence type="ECO:0000313" key="9">
    <source>
        <dbReference type="EMBL" id="CAG8402205.1"/>
    </source>
</evidence>
<dbReference type="AlphaFoldDB" id="A0A9W4JMZ2"/>
<evidence type="ECO:0000259" key="8">
    <source>
        <dbReference type="Pfam" id="PF20684"/>
    </source>
</evidence>
<comment type="subcellular location">
    <subcellularLocation>
        <location evidence="1">Membrane</location>
        <topology evidence="1">Multi-pass membrane protein</topology>
    </subcellularLocation>
</comment>
<proteinExistence type="inferred from homology"/>
<dbReference type="GO" id="GO:0016020">
    <property type="term" value="C:membrane"/>
    <property type="evidence" value="ECO:0007669"/>
    <property type="project" value="UniProtKB-SubCell"/>
</dbReference>
<evidence type="ECO:0000256" key="1">
    <source>
        <dbReference type="ARBA" id="ARBA00004141"/>
    </source>
</evidence>
<dbReference type="Pfam" id="PF20684">
    <property type="entry name" value="Fung_rhodopsin"/>
    <property type="match status" value="1"/>
</dbReference>
<dbReference type="OrthoDB" id="9973266at2759"/>
<name>A0A9W4JMZ2_9EURO</name>
<evidence type="ECO:0000256" key="4">
    <source>
        <dbReference type="ARBA" id="ARBA00023136"/>
    </source>
</evidence>
<dbReference type="PANTHER" id="PTHR33048">
    <property type="entry name" value="PTH11-LIKE INTEGRAL MEMBRANE PROTEIN (AFU_ORTHOLOGUE AFUA_5G11245)"/>
    <property type="match status" value="1"/>
</dbReference>
<comment type="similarity">
    <text evidence="5">Belongs to the SAT4 family.</text>
</comment>